<evidence type="ECO:0000256" key="10">
    <source>
        <dbReference type="ARBA" id="ARBA00023136"/>
    </source>
</evidence>
<evidence type="ECO:0000256" key="12">
    <source>
        <dbReference type="ARBA" id="ARBA00049506"/>
    </source>
</evidence>
<dbReference type="PANTHER" id="PTHR12646">
    <property type="entry name" value="NOT56 - RELATED"/>
    <property type="match status" value="1"/>
</dbReference>
<feature type="transmembrane region" description="Helical" evidence="14">
    <location>
        <begin position="257"/>
        <end position="279"/>
    </location>
</feature>
<dbReference type="EMBL" id="KV744861">
    <property type="protein sequence ID" value="OCK83448.1"/>
    <property type="molecule type" value="Genomic_DNA"/>
</dbReference>
<evidence type="ECO:0000256" key="7">
    <source>
        <dbReference type="ARBA" id="ARBA00022692"/>
    </source>
</evidence>
<feature type="transmembrane region" description="Helical" evidence="14">
    <location>
        <begin position="141"/>
        <end position="162"/>
    </location>
</feature>
<keyword evidence="16" id="KW-1185">Reference proteome</keyword>
<evidence type="ECO:0000256" key="5">
    <source>
        <dbReference type="ARBA" id="ARBA00022676"/>
    </source>
</evidence>
<comment type="similarity">
    <text evidence="13">Belongs to the glycosyltransferase ALG3 family.</text>
</comment>
<keyword evidence="8 14" id="KW-0256">Endoplasmic reticulum</keyword>
<evidence type="ECO:0000256" key="4">
    <source>
        <dbReference type="ARBA" id="ARBA00015561"/>
    </source>
</evidence>
<evidence type="ECO:0000256" key="14">
    <source>
        <dbReference type="RuleBase" id="RU364047"/>
    </source>
</evidence>
<proteinExistence type="inferred from homology"/>
<reference evidence="15 16" key="1">
    <citation type="journal article" date="2016" name="Nat. Commun.">
        <title>Ectomycorrhizal ecology is imprinted in the genome of the dominant symbiotic fungus Cenococcum geophilum.</title>
        <authorList>
            <consortium name="DOE Joint Genome Institute"/>
            <person name="Peter M."/>
            <person name="Kohler A."/>
            <person name="Ohm R.A."/>
            <person name="Kuo A."/>
            <person name="Krutzmann J."/>
            <person name="Morin E."/>
            <person name="Arend M."/>
            <person name="Barry K.W."/>
            <person name="Binder M."/>
            <person name="Choi C."/>
            <person name="Clum A."/>
            <person name="Copeland A."/>
            <person name="Grisel N."/>
            <person name="Haridas S."/>
            <person name="Kipfer T."/>
            <person name="LaButti K."/>
            <person name="Lindquist E."/>
            <person name="Lipzen A."/>
            <person name="Maire R."/>
            <person name="Meier B."/>
            <person name="Mihaltcheva S."/>
            <person name="Molinier V."/>
            <person name="Murat C."/>
            <person name="Poggeler S."/>
            <person name="Quandt C.A."/>
            <person name="Sperisen C."/>
            <person name="Tritt A."/>
            <person name="Tisserant E."/>
            <person name="Crous P.W."/>
            <person name="Henrissat B."/>
            <person name="Nehls U."/>
            <person name="Egli S."/>
            <person name="Spatafora J.W."/>
            <person name="Grigoriev I.V."/>
            <person name="Martin F.M."/>
        </authorList>
    </citation>
    <scope>NUCLEOTIDE SEQUENCE [LARGE SCALE GENOMIC DNA]</scope>
    <source>
        <strain evidence="15 16">CBS 459.81</strain>
    </source>
</reference>
<accession>A0A8E2JI73</accession>
<dbReference type="AlphaFoldDB" id="A0A8E2JI73"/>
<feature type="transmembrane region" description="Helical" evidence="14">
    <location>
        <begin position="206"/>
        <end position="226"/>
    </location>
</feature>
<keyword evidence="7 14" id="KW-0812">Transmembrane</keyword>
<dbReference type="UniPathway" id="UPA00378"/>
<evidence type="ECO:0000256" key="9">
    <source>
        <dbReference type="ARBA" id="ARBA00022989"/>
    </source>
</evidence>
<evidence type="ECO:0000256" key="1">
    <source>
        <dbReference type="ARBA" id="ARBA00004477"/>
    </source>
</evidence>
<dbReference type="Proteomes" id="UP000250266">
    <property type="component" value="Unassembled WGS sequence"/>
</dbReference>
<gene>
    <name evidence="15" type="ORF">K432DRAFT_181994</name>
</gene>
<protein>
    <recommendedName>
        <fullName evidence="4 14">Dol-P-Man:Man(5)GlcNAc(2)-PP-Dol alpha-1,3-mannosyltransferase</fullName>
        <ecNumber evidence="3 14">2.4.1.258</ecNumber>
    </recommendedName>
    <alternativeName>
        <fullName evidence="14">Dol-P-Man-dependent alpha(1-3)-mannosyltransferase</fullName>
    </alternativeName>
</protein>
<evidence type="ECO:0000256" key="8">
    <source>
        <dbReference type="ARBA" id="ARBA00022824"/>
    </source>
</evidence>
<dbReference type="GO" id="GO:0052925">
    <property type="term" value="F:dol-P-Man:Man(5)GlcNAc(2)-PP-Dol alpha-1,3-mannosyltransferase activity"/>
    <property type="evidence" value="ECO:0007669"/>
    <property type="project" value="UniProtKB-EC"/>
</dbReference>
<feature type="transmembrane region" description="Helical" evidence="14">
    <location>
        <begin position="338"/>
        <end position="359"/>
    </location>
</feature>
<dbReference type="EC" id="2.4.1.258" evidence="3 14"/>
<feature type="transmembrane region" description="Helical" evidence="14">
    <location>
        <begin position="183"/>
        <end position="200"/>
    </location>
</feature>
<dbReference type="OrthoDB" id="20028at2759"/>
<feature type="transmembrane region" description="Helical" evidence="14">
    <location>
        <begin position="379"/>
        <end position="397"/>
    </location>
</feature>
<dbReference type="PANTHER" id="PTHR12646:SF0">
    <property type="entry name" value="DOL-P-MAN:MAN(5)GLCNAC(2)-PP-DOL ALPHA-1,3-MANNOSYLTRANSFERASE"/>
    <property type="match status" value="1"/>
</dbReference>
<keyword evidence="10 14" id="KW-0472">Membrane</keyword>
<organism evidence="15 16">
    <name type="scientific">Lepidopterella palustris CBS 459.81</name>
    <dbReference type="NCBI Taxonomy" id="1314670"/>
    <lineage>
        <taxon>Eukaryota</taxon>
        <taxon>Fungi</taxon>
        <taxon>Dikarya</taxon>
        <taxon>Ascomycota</taxon>
        <taxon>Pezizomycotina</taxon>
        <taxon>Dothideomycetes</taxon>
        <taxon>Pleosporomycetidae</taxon>
        <taxon>Mytilinidiales</taxon>
        <taxon>Argynnaceae</taxon>
        <taxon>Lepidopterella</taxon>
    </lineage>
</organism>
<keyword evidence="5 14" id="KW-0328">Glycosyltransferase</keyword>
<comment type="pathway">
    <text evidence="2 14">Protein modification; protein glycosylation.</text>
</comment>
<keyword evidence="6 14" id="KW-0808">Transferase</keyword>
<comment type="function">
    <text evidence="11 14">Dol-P-Man:Man(5)GlcNAc(2)-PP-Dol alpha-1,3-mannosyltransferase that operates in the biosynthetic pathway of dolichol-linked oligosaccharides, the glycan precursors employed in protein asparagine (N)-glycosylation. The assembly of dolichol-linked oligosaccharides begins on the cytosolic side of the endoplasmic reticulum membrane and finishes in its lumen. The sequential addition of sugars to dolichol pyrophosphate produces dolichol-linked oligosaccharides containing fourteen sugars, including two GlcNAcs, nine mannoses and three glucoses. Once assembled, the oligosaccharide is transferred from the lipid to nascent proteins by oligosaccharyltransferases. In the lumen of the endoplasmic reticulum, adds the first dolichyl beta-D-mannosyl phosphate derived mannose in an alpha-1,3 linkage to Man(5)GlcNAc(2)-PP-dolichol to produce Man(6)GlcNAc(2)-PP-dolichol.</text>
</comment>
<evidence type="ECO:0000313" key="15">
    <source>
        <dbReference type="EMBL" id="OCK83448.1"/>
    </source>
</evidence>
<evidence type="ECO:0000256" key="11">
    <source>
        <dbReference type="ARBA" id="ARBA00044743"/>
    </source>
</evidence>
<feature type="transmembrane region" description="Helical" evidence="14">
    <location>
        <begin position="73"/>
        <end position="89"/>
    </location>
</feature>
<evidence type="ECO:0000256" key="2">
    <source>
        <dbReference type="ARBA" id="ARBA00004922"/>
    </source>
</evidence>
<name>A0A8E2JI73_9PEZI</name>
<comment type="subcellular location">
    <subcellularLocation>
        <location evidence="1 14">Endoplasmic reticulum membrane</location>
        <topology evidence="1 14">Multi-pass membrane protein</topology>
    </subcellularLocation>
</comment>
<dbReference type="Pfam" id="PF05208">
    <property type="entry name" value="ALG3"/>
    <property type="match status" value="1"/>
</dbReference>
<sequence>MRLIEQVLDLTRNPKHTRWLSPLLLIADAVLCGLIIWRIPYTEIDWKAYMQQIEIYLKGERDYRKIEGGTGPLVYPAAHVYVFRVLYALTNRGTNIKLAQIIFGLVYLLTLSVVMACYRAARVPPYVFPLLILSKRLHSIFMLRCFNDCFAVLGLFLAIYAYQKRMWYVGSAFYTTALNIKMSVLLPLPAIGIVLLQAVGSTKAITQAWIIGQGLVLYGFPFLHYYTPSYIARAFQFTRQFLYKWTVNWRFVDEDVFLSRTFSLSLLGAHASLLALFALTRWTKPAQRPLLDVLKLILNDPLDQNRISRRVTPQFIITTILTANIIGMLCARSLHYQFYAYVAWTTPFLFWRAGFHPIIQYALWAAQEWAWNTYPSTPESSMTVVGVLAIAVAGIWWGTRNDFEDVMANGGTRAPHEHDD</sequence>
<evidence type="ECO:0000256" key="6">
    <source>
        <dbReference type="ARBA" id="ARBA00022679"/>
    </source>
</evidence>
<evidence type="ECO:0000256" key="3">
    <source>
        <dbReference type="ARBA" id="ARBA00011964"/>
    </source>
</evidence>
<feature type="transmembrane region" description="Helical" evidence="14">
    <location>
        <begin position="311"/>
        <end position="331"/>
    </location>
</feature>
<feature type="transmembrane region" description="Helical" evidence="14">
    <location>
        <begin position="20"/>
        <end position="39"/>
    </location>
</feature>
<dbReference type="InterPro" id="IPR007873">
    <property type="entry name" value="Glycosyltransferase_ALG3"/>
</dbReference>
<evidence type="ECO:0000313" key="16">
    <source>
        <dbReference type="Proteomes" id="UP000250266"/>
    </source>
</evidence>
<keyword evidence="9 14" id="KW-1133">Transmembrane helix</keyword>
<dbReference type="GO" id="GO:0005789">
    <property type="term" value="C:endoplasmic reticulum membrane"/>
    <property type="evidence" value="ECO:0007669"/>
    <property type="project" value="UniProtKB-SubCell"/>
</dbReference>
<feature type="transmembrane region" description="Helical" evidence="14">
    <location>
        <begin position="101"/>
        <end position="121"/>
    </location>
</feature>
<evidence type="ECO:0000256" key="13">
    <source>
        <dbReference type="ARBA" id="ARBA00093457"/>
    </source>
</evidence>
<comment type="catalytic activity">
    <reaction evidence="12 14">
        <text>an alpha-D-Man-(1-&gt;2)-alpha-D-Man-(1-&gt;2)-alpha-D-Man-(1-&gt;3)-[alpha-D-Man-(1-&gt;6)]-beta-D-Man-(1-&gt;4)-beta-D-GlcNAc-(1-&gt;4)-alpha-D-GlcNAc-diphospho-di-trans,poly-cis-dolichol + a di-trans,poly-cis-dolichyl beta-D-mannosyl phosphate = an alpha-D-Man-(1-&gt;2)-alpha-D-Man-(1-&gt;2)-alpha-D-Man-(1-&gt;3)-[alpha-D-Man-(1-&gt;3)-alpha-D-Man-(1-&gt;6)]-beta-D-Man-(1-&gt;4)-beta-D-GlcNAc-(1-&gt;4)-alpha-D-GlcNAc-diphospho-di-trans,poly-cis-dolichol + a di-trans,poly-cis-dolichyl phosphate + H(+)</text>
        <dbReference type="Rhea" id="RHEA:29527"/>
        <dbReference type="Rhea" id="RHEA-COMP:19498"/>
        <dbReference type="Rhea" id="RHEA-COMP:19501"/>
        <dbReference type="Rhea" id="RHEA-COMP:19516"/>
        <dbReference type="Rhea" id="RHEA-COMP:19517"/>
        <dbReference type="ChEBI" id="CHEBI:15378"/>
        <dbReference type="ChEBI" id="CHEBI:57683"/>
        <dbReference type="ChEBI" id="CHEBI:58211"/>
        <dbReference type="ChEBI" id="CHEBI:132515"/>
        <dbReference type="ChEBI" id="CHEBI:132516"/>
        <dbReference type="EC" id="2.4.1.258"/>
    </reaction>
    <physiologicalReaction direction="left-to-right" evidence="12 14">
        <dbReference type="Rhea" id="RHEA:29528"/>
    </physiologicalReaction>
</comment>